<name>A0ABQ4BYB0_9ACTN</name>
<protein>
    <submittedName>
        <fullName evidence="2">Uncharacterized protein</fullName>
    </submittedName>
</protein>
<feature type="transmembrane region" description="Helical" evidence="1">
    <location>
        <begin position="30"/>
        <end position="51"/>
    </location>
</feature>
<evidence type="ECO:0000256" key="1">
    <source>
        <dbReference type="SAM" id="Phobius"/>
    </source>
</evidence>
<evidence type="ECO:0000313" key="3">
    <source>
        <dbReference type="Proteomes" id="UP000624325"/>
    </source>
</evidence>
<evidence type="ECO:0000313" key="2">
    <source>
        <dbReference type="EMBL" id="GIF55513.1"/>
    </source>
</evidence>
<comment type="caution">
    <text evidence="2">The sequence shown here is derived from an EMBL/GenBank/DDBJ whole genome shotgun (WGS) entry which is preliminary data.</text>
</comment>
<accession>A0ABQ4BYB0</accession>
<keyword evidence="3" id="KW-1185">Reference proteome</keyword>
<keyword evidence="1" id="KW-0472">Membrane</keyword>
<gene>
    <name evidence="2" type="ORF">Air01nite_16080</name>
</gene>
<dbReference type="EMBL" id="BONC01000008">
    <property type="protein sequence ID" value="GIF55513.1"/>
    <property type="molecule type" value="Genomic_DNA"/>
</dbReference>
<keyword evidence="1" id="KW-1133">Transmembrane helix</keyword>
<proteinExistence type="predicted"/>
<dbReference type="Proteomes" id="UP000624325">
    <property type="component" value="Unassembled WGS sequence"/>
</dbReference>
<organism evidence="2 3">
    <name type="scientific">Asanoa iriomotensis</name>
    <dbReference type="NCBI Taxonomy" id="234613"/>
    <lineage>
        <taxon>Bacteria</taxon>
        <taxon>Bacillati</taxon>
        <taxon>Actinomycetota</taxon>
        <taxon>Actinomycetes</taxon>
        <taxon>Micromonosporales</taxon>
        <taxon>Micromonosporaceae</taxon>
        <taxon>Asanoa</taxon>
    </lineage>
</organism>
<sequence>MPANTPAAAATVPTTSVTARTIRDRAYPRVVAFAVIALVAALAVSVAVAAWRQGAAARRWHALRSWADGAGWRLAPTPAEVEWLPVVALPVAVVDGRHEQHEIAVVWAAAAGKGATTTVYVRVADHGAALASYHRWLDPSEIDEAVLTALPS</sequence>
<keyword evidence="1" id="KW-0812">Transmembrane</keyword>
<reference evidence="2 3" key="1">
    <citation type="submission" date="2021-01" db="EMBL/GenBank/DDBJ databases">
        <title>Whole genome shotgun sequence of Asanoa iriomotensis NBRC 100142.</title>
        <authorList>
            <person name="Komaki H."/>
            <person name="Tamura T."/>
        </authorList>
    </citation>
    <scope>NUCLEOTIDE SEQUENCE [LARGE SCALE GENOMIC DNA]</scope>
    <source>
        <strain evidence="2 3">NBRC 100142</strain>
    </source>
</reference>